<name>A0AAP2RFY6_9EURY</name>
<gene>
    <name evidence="3" type="ORF">CUJ83_13740</name>
</gene>
<keyword evidence="4" id="KW-1185">Reference proteome</keyword>
<dbReference type="InterPro" id="IPR012859">
    <property type="entry name" value="Pilin_N_archaeal"/>
</dbReference>
<organism evidence="3 4">
    <name type="scientific">Methanooceanicella nereidis</name>
    <dbReference type="NCBI Taxonomy" id="2052831"/>
    <lineage>
        <taxon>Archaea</taxon>
        <taxon>Methanobacteriati</taxon>
        <taxon>Methanobacteriota</taxon>
        <taxon>Stenosarchaea group</taxon>
        <taxon>Methanomicrobia</taxon>
        <taxon>Methanocellales</taxon>
        <taxon>Methanocellaceae</taxon>
        <taxon>Methanooceanicella</taxon>
    </lineage>
</organism>
<comment type="caution">
    <text evidence="3">The sequence shown here is derived from an EMBL/GenBank/DDBJ whole genome shotgun (WGS) entry which is preliminary data.</text>
</comment>
<keyword evidence="1" id="KW-0472">Membrane</keyword>
<evidence type="ECO:0000313" key="3">
    <source>
        <dbReference type="EMBL" id="MCD1296061.1"/>
    </source>
</evidence>
<feature type="domain" description="Archaeal Type IV pilin N-terminal" evidence="2">
    <location>
        <begin position="15"/>
        <end position="86"/>
    </location>
</feature>
<accession>A0AAP2RFY6</accession>
<dbReference type="Pfam" id="PF07790">
    <property type="entry name" value="Pilin_N"/>
    <property type="match status" value="1"/>
</dbReference>
<dbReference type="Proteomes" id="UP001320159">
    <property type="component" value="Unassembled WGS sequence"/>
</dbReference>
<dbReference type="AlphaFoldDB" id="A0AAP2RFY6"/>
<keyword evidence="1" id="KW-1133">Transmembrane helix</keyword>
<proteinExistence type="predicted"/>
<sequence>MRTKRNNASMLSSESAVSELVGELLILLITVAIFTILIAATYSFFSRPQSHIVSTSVEINDTSVIVMHSGGDSVPLGDIDVMINGAAYNLSRPGSFVSHNDGNVLWDIGEAMVFPFDTGQNLSVFVYDRASRSSLGHFMINNAGV</sequence>
<feature type="transmembrane region" description="Helical" evidence="1">
    <location>
        <begin position="20"/>
        <end position="45"/>
    </location>
</feature>
<evidence type="ECO:0000256" key="1">
    <source>
        <dbReference type="SAM" id="Phobius"/>
    </source>
</evidence>
<dbReference type="EMBL" id="PGCK01000013">
    <property type="protein sequence ID" value="MCD1296061.1"/>
    <property type="molecule type" value="Genomic_DNA"/>
</dbReference>
<reference evidence="3 4" key="1">
    <citation type="submission" date="2017-11" db="EMBL/GenBank/DDBJ databases">
        <title>Isolation and Characterization of Family Methanocellaceae Species from Potential Methane Hydrate Area Offshore Southwestern Taiwan.</title>
        <authorList>
            <person name="Zhang W.-L."/>
            <person name="Chen W.-C."/>
            <person name="Lai M.-C."/>
            <person name="Chen S.-C."/>
        </authorList>
    </citation>
    <scope>NUCLEOTIDE SEQUENCE [LARGE SCALE GENOMIC DNA]</scope>
    <source>
        <strain evidence="3 4">CWC-04</strain>
    </source>
</reference>
<keyword evidence="1" id="KW-0812">Transmembrane</keyword>
<evidence type="ECO:0000313" key="4">
    <source>
        <dbReference type="Proteomes" id="UP001320159"/>
    </source>
</evidence>
<evidence type="ECO:0000259" key="2">
    <source>
        <dbReference type="Pfam" id="PF07790"/>
    </source>
</evidence>
<dbReference type="RefSeq" id="WP_230742924.1">
    <property type="nucleotide sequence ID" value="NZ_PGCK01000013.1"/>
</dbReference>
<protein>
    <recommendedName>
        <fullName evidence="2">Archaeal Type IV pilin N-terminal domain-containing protein</fullName>
    </recommendedName>
</protein>